<dbReference type="Proteomes" id="UP000636264">
    <property type="component" value="Unassembled WGS sequence"/>
</dbReference>
<name>A0A916RGP9_9HYPH</name>
<dbReference type="InterPro" id="IPR009875">
    <property type="entry name" value="PilZ_domain"/>
</dbReference>
<proteinExistence type="predicted"/>
<dbReference type="Pfam" id="PF07238">
    <property type="entry name" value="PilZ"/>
    <property type="match status" value="1"/>
</dbReference>
<dbReference type="EMBL" id="BMIF01000001">
    <property type="protein sequence ID" value="GGA53754.1"/>
    <property type="molecule type" value="Genomic_DNA"/>
</dbReference>
<dbReference type="GO" id="GO:0035438">
    <property type="term" value="F:cyclic-di-GMP binding"/>
    <property type="evidence" value="ECO:0007669"/>
    <property type="project" value="InterPro"/>
</dbReference>
<organism evidence="2 3">
    <name type="scientific">Nitratireductor aestuarii</name>
    <dbReference type="NCBI Taxonomy" id="1735103"/>
    <lineage>
        <taxon>Bacteria</taxon>
        <taxon>Pseudomonadati</taxon>
        <taxon>Pseudomonadota</taxon>
        <taxon>Alphaproteobacteria</taxon>
        <taxon>Hyphomicrobiales</taxon>
        <taxon>Phyllobacteriaceae</taxon>
        <taxon>Nitratireductor</taxon>
    </lineage>
</organism>
<reference evidence="2" key="2">
    <citation type="submission" date="2020-09" db="EMBL/GenBank/DDBJ databases">
        <authorList>
            <person name="Sun Q."/>
            <person name="Zhou Y."/>
        </authorList>
    </citation>
    <scope>NUCLEOTIDE SEQUENCE</scope>
    <source>
        <strain evidence="2">CGMCC 1.15320</strain>
    </source>
</reference>
<evidence type="ECO:0000313" key="2">
    <source>
        <dbReference type="EMBL" id="GGA53754.1"/>
    </source>
</evidence>
<evidence type="ECO:0000259" key="1">
    <source>
        <dbReference type="Pfam" id="PF07238"/>
    </source>
</evidence>
<comment type="caution">
    <text evidence="2">The sequence shown here is derived from an EMBL/GenBank/DDBJ whole genome shotgun (WGS) entry which is preliminary data.</text>
</comment>
<evidence type="ECO:0000313" key="3">
    <source>
        <dbReference type="Proteomes" id="UP000636264"/>
    </source>
</evidence>
<reference evidence="2" key="1">
    <citation type="journal article" date="2014" name="Int. J. Syst. Evol. Microbiol.">
        <title>Complete genome sequence of Corynebacterium casei LMG S-19264T (=DSM 44701T), isolated from a smear-ripened cheese.</title>
        <authorList>
            <consortium name="US DOE Joint Genome Institute (JGI-PGF)"/>
            <person name="Walter F."/>
            <person name="Albersmeier A."/>
            <person name="Kalinowski J."/>
            <person name="Ruckert C."/>
        </authorList>
    </citation>
    <scope>NUCLEOTIDE SEQUENCE</scope>
    <source>
        <strain evidence="2">CGMCC 1.15320</strain>
    </source>
</reference>
<dbReference type="AlphaFoldDB" id="A0A916RGP9"/>
<feature type="domain" description="PilZ" evidence="1">
    <location>
        <begin position="122"/>
        <end position="197"/>
    </location>
</feature>
<protein>
    <submittedName>
        <fullName evidence="2">Pilus assembly protein PilZ</fullName>
    </submittedName>
</protein>
<accession>A0A916RGP9</accession>
<sequence>MQGVTDMEATKERNVLETVAGDFQRVPVSVQGRYMLEDMSEHRCRVTAMSPGDAVLTAGHPGSLGEQIIAYIDHIGRVEGMVLSVDADSFVMSINASERKRDKLAAQLTWLANRHELDLADDRRHDRLVPANPHSFFVTSDGARHPCYIIDVSVSGAALRCEVRPDIGTDVSLSSIPARVARHIPEGVAVSFLTLQDLAVINAVFLQ</sequence>
<gene>
    <name evidence="2" type="ORF">GCM10011385_04080</name>
</gene>
<dbReference type="SUPFAM" id="SSF141371">
    <property type="entry name" value="PilZ domain-like"/>
    <property type="match status" value="1"/>
</dbReference>
<keyword evidence="3" id="KW-1185">Reference proteome</keyword>